<evidence type="ECO:0000313" key="2">
    <source>
        <dbReference type="Proteomes" id="UP001165960"/>
    </source>
</evidence>
<accession>A0ACC2UJ99</accession>
<dbReference type="EMBL" id="QTSX02000639">
    <property type="protein sequence ID" value="KAJ9086841.1"/>
    <property type="molecule type" value="Genomic_DNA"/>
</dbReference>
<comment type="caution">
    <text evidence="1">The sequence shown here is derived from an EMBL/GenBank/DDBJ whole genome shotgun (WGS) entry which is preliminary data.</text>
</comment>
<organism evidence="1 2">
    <name type="scientific">Entomophthora muscae</name>
    <dbReference type="NCBI Taxonomy" id="34485"/>
    <lineage>
        <taxon>Eukaryota</taxon>
        <taxon>Fungi</taxon>
        <taxon>Fungi incertae sedis</taxon>
        <taxon>Zoopagomycota</taxon>
        <taxon>Entomophthoromycotina</taxon>
        <taxon>Entomophthoromycetes</taxon>
        <taxon>Entomophthorales</taxon>
        <taxon>Entomophthoraceae</taxon>
        <taxon>Entomophthora</taxon>
    </lineage>
</organism>
<sequence length="93" mass="10266">MSLSRLEAGVWNEAQQPGLRAATVRGIVVFWGLRTWHRFADLCRSTQPHGRHTGCMTASCGRTGGCCTGRMNEGFPSFRLTSTDRHTTPPHPP</sequence>
<evidence type="ECO:0000313" key="1">
    <source>
        <dbReference type="EMBL" id="KAJ9086841.1"/>
    </source>
</evidence>
<keyword evidence="2" id="KW-1185">Reference proteome</keyword>
<name>A0ACC2UJ99_9FUNG</name>
<protein>
    <submittedName>
        <fullName evidence="1">Uncharacterized protein</fullName>
    </submittedName>
</protein>
<proteinExistence type="predicted"/>
<dbReference type="Proteomes" id="UP001165960">
    <property type="component" value="Unassembled WGS sequence"/>
</dbReference>
<reference evidence="1" key="1">
    <citation type="submission" date="2022-04" db="EMBL/GenBank/DDBJ databases">
        <title>Genome of the entomopathogenic fungus Entomophthora muscae.</title>
        <authorList>
            <person name="Elya C."/>
            <person name="Lovett B.R."/>
            <person name="Lee E."/>
            <person name="Macias A.M."/>
            <person name="Hajek A.E."/>
            <person name="De Bivort B.L."/>
            <person name="Kasson M.T."/>
            <person name="De Fine Licht H.H."/>
            <person name="Stajich J.E."/>
        </authorList>
    </citation>
    <scope>NUCLEOTIDE SEQUENCE</scope>
    <source>
        <strain evidence="1">Berkeley</strain>
    </source>
</reference>
<gene>
    <name evidence="1" type="ORF">DSO57_1039349</name>
</gene>